<dbReference type="EMBL" id="JAACJK010000120">
    <property type="protein sequence ID" value="KAF5329844.1"/>
    <property type="molecule type" value="Genomic_DNA"/>
</dbReference>
<keyword evidence="3" id="KW-1185">Reference proteome</keyword>
<accession>A0A8H5BV73</accession>
<feature type="region of interest" description="Disordered" evidence="1">
    <location>
        <begin position="362"/>
        <end position="437"/>
    </location>
</feature>
<evidence type="ECO:0000256" key="1">
    <source>
        <dbReference type="SAM" id="MobiDB-lite"/>
    </source>
</evidence>
<gene>
    <name evidence="2" type="ORF">D9611_013427</name>
</gene>
<evidence type="ECO:0000313" key="2">
    <source>
        <dbReference type="EMBL" id="KAF5329844.1"/>
    </source>
</evidence>
<feature type="compositionally biased region" description="Gly residues" evidence="1">
    <location>
        <begin position="428"/>
        <end position="437"/>
    </location>
</feature>
<name>A0A8H5BV73_9AGAR</name>
<evidence type="ECO:0000313" key="3">
    <source>
        <dbReference type="Proteomes" id="UP000541558"/>
    </source>
</evidence>
<dbReference type="Proteomes" id="UP000541558">
    <property type="component" value="Unassembled WGS sequence"/>
</dbReference>
<reference evidence="2 3" key="1">
    <citation type="journal article" date="2020" name="ISME J.">
        <title>Uncovering the hidden diversity of litter-decomposition mechanisms in mushroom-forming fungi.</title>
        <authorList>
            <person name="Floudas D."/>
            <person name="Bentzer J."/>
            <person name="Ahren D."/>
            <person name="Johansson T."/>
            <person name="Persson P."/>
            <person name="Tunlid A."/>
        </authorList>
    </citation>
    <scope>NUCLEOTIDE SEQUENCE [LARGE SCALE GENOMIC DNA]</scope>
    <source>
        <strain evidence="2 3">CBS 175.51</strain>
    </source>
</reference>
<comment type="caution">
    <text evidence="2">The sequence shown here is derived from an EMBL/GenBank/DDBJ whole genome shotgun (WGS) entry which is preliminary data.</text>
</comment>
<dbReference type="AlphaFoldDB" id="A0A8H5BV73"/>
<feature type="region of interest" description="Disordered" evidence="1">
    <location>
        <begin position="264"/>
        <end position="346"/>
    </location>
</feature>
<dbReference type="OrthoDB" id="3363836at2759"/>
<feature type="compositionally biased region" description="Basic and acidic residues" evidence="1">
    <location>
        <begin position="277"/>
        <end position="291"/>
    </location>
</feature>
<organism evidence="2 3">
    <name type="scientific">Ephemerocybe angulata</name>
    <dbReference type="NCBI Taxonomy" id="980116"/>
    <lineage>
        <taxon>Eukaryota</taxon>
        <taxon>Fungi</taxon>
        <taxon>Dikarya</taxon>
        <taxon>Basidiomycota</taxon>
        <taxon>Agaricomycotina</taxon>
        <taxon>Agaricomycetes</taxon>
        <taxon>Agaricomycetidae</taxon>
        <taxon>Agaricales</taxon>
        <taxon>Agaricineae</taxon>
        <taxon>Psathyrellaceae</taxon>
        <taxon>Ephemerocybe</taxon>
    </lineage>
</organism>
<feature type="region of interest" description="Disordered" evidence="1">
    <location>
        <begin position="608"/>
        <end position="679"/>
    </location>
</feature>
<proteinExistence type="predicted"/>
<feature type="compositionally biased region" description="Basic and acidic residues" evidence="1">
    <location>
        <begin position="321"/>
        <end position="332"/>
    </location>
</feature>
<feature type="compositionally biased region" description="Low complexity" evidence="1">
    <location>
        <begin position="411"/>
        <end position="427"/>
    </location>
</feature>
<sequence length="679" mass="70434">MGHFKVLRKPHSARQVSIPSEAEALSARSSSSASDSINELAARAVSPDCLTGGFYKSPTTGSTISSSSPLLITWDPTCLTSPSIDIYLYAPGLSPPRIHLWQALALSRGSYEATLMPRWWNSTESASLQLQIVGAGEAPFLSTLPAGPVFTATYTAPANGVVPPEADTTKIETGITVVNDLSKSSSSLSKGKTAVAVLIPLLLVVGAVMGYLKWKRSKAKEEKKSWTEKVDRRMSTISADWKSVTNVGAQAAVRASMAANRASSFSFGGPARPSSQFERDVGEGEKGDMSQRRPGVGLRNQAGLANGERVSRVSFAADPRPSGESRRTKAFRDSYVPPVPSLPAGTTTSIYATSTYNTSTSNLASAPVLQHNGDGNGRKNSEDDAESEASGAMSPTQTEGALSLTPEAIRARIAAGRARSASRAGSSVSGGMGGGEGMEGYDDLAPALSLMRTGHTLGAESTDDLLFSIPAAPAATYSSPLAAGHTVNTSNPFAAYITPTTSSPYHTPSYSTQHANATFATHQAYAGQGYAGQYGQTAAALSPDNTGTVASPVMSSIPMPAMQAMPASVMSPDEMLRAYAERKKSAHISLSSVPSSNGMTSNGMSMTSNGNGVSSPSPLAMSHTGAGVSGYPAPPAPVAGGRQIFDGASGGNGEKGERPPSLGFAPGEYDPDFKWEVRQ</sequence>
<protein>
    <submittedName>
        <fullName evidence="2">Uncharacterized protein</fullName>
    </submittedName>
</protein>